<accession>A0A1L9N947</accession>
<keyword evidence="2" id="KW-0812">Transmembrane</keyword>
<reference evidence="4" key="1">
    <citation type="journal article" date="2017" name="Genome Biol.">
        <title>Comparative genomics reveals high biological diversity and specific adaptations in the industrially and medically important fungal genus Aspergillus.</title>
        <authorList>
            <person name="de Vries R.P."/>
            <person name="Riley R."/>
            <person name="Wiebenga A."/>
            <person name="Aguilar-Osorio G."/>
            <person name="Amillis S."/>
            <person name="Uchima C.A."/>
            <person name="Anderluh G."/>
            <person name="Asadollahi M."/>
            <person name="Askin M."/>
            <person name="Barry K."/>
            <person name="Battaglia E."/>
            <person name="Bayram O."/>
            <person name="Benocci T."/>
            <person name="Braus-Stromeyer S.A."/>
            <person name="Caldana C."/>
            <person name="Canovas D."/>
            <person name="Cerqueira G.C."/>
            <person name="Chen F."/>
            <person name="Chen W."/>
            <person name="Choi C."/>
            <person name="Clum A."/>
            <person name="Dos Santos R.A."/>
            <person name="Damasio A.R."/>
            <person name="Diallinas G."/>
            <person name="Emri T."/>
            <person name="Fekete E."/>
            <person name="Flipphi M."/>
            <person name="Freyberg S."/>
            <person name="Gallo A."/>
            <person name="Gournas C."/>
            <person name="Habgood R."/>
            <person name="Hainaut M."/>
            <person name="Harispe M.L."/>
            <person name="Henrissat B."/>
            <person name="Hilden K.S."/>
            <person name="Hope R."/>
            <person name="Hossain A."/>
            <person name="Karabika E."/>
            <person name="Karaffa L."/>
            <person name="Karanyi Z."/>
            <person name="Krasevec N."/>
            <person name="Kuo A."/>
            <person name="Kusch H."/>
            <person name="LaButti K."/>
            <person name="Lagendijk E.L."/>
            <person name="Lapidus A."/>
            <person name="Levasseur A."/>
            <person name="Lindquist E."/>
            <person name="Lipzen A."/>
            <person name="Logrieco A.F."/>
            <person name="MacCabe A."/>
            <person name="Maekelae M.R."/>
            <person name="Malavazi I."/>
            <person name="Melin P."/>
            <person name="Meyer V."/>
            <person name="Mielnichuk N."/>
            <person name="Miskei M."/>
            <person name="Molnar A.P."/>
            <person name="Mule G."/>
            <person name="Ngan C.Y."/>
            <person name="Orejas M."/>
            <person name="Orosz E."/>
            <person name="Ouedraogo J.P."/>
            <person name="Overkamp K.M."/>
            <person name="Park H.-S."/>
            <person name="Perrone G."/>
            <person name="Piumi F."/>
            <person name="Punt P.J."/>
            <person name="Ram A.F."/>
            <person name="Ramon A."/>
            <person name="Rauscher S."/>
            <person name="Record E."/>
            <person name="Riano-Pachon D.M."/>
            <person name="Robert V."/>
            <person name="Roehrig J."/>
            <person name="Ruller R."/>
            <person name="Salamov A."/>
            <person name="Salih N.S."/>
            <person name="Samson R.A."/>
            <person name="Sandor E."/>
            <person name="Sanguinetti M."/>
            <person name="Schuetze T."/>
            <person name="Sepcic K."/>
            <person name="Shelest E."/>
            <person name="Sherlock G."/>
            <person name="Sophianopoulou V."/>
            <person name="Squina F.M."/>
            <person name="Sun H."/>
            <person name="Susca A."/>
            <person name="Todd R.B."/>
            <person name="Tsang A."/>
            <person name="Unkles S.E."/>
            <person name="van de Wiele N."/>
            <person name="van Rossen-Uffink D."/>
            <person name="Oliveira J.V."/>
            <person name="Vesth T.C."/>
            <person name="Visser J."/>
            <person name="Yu J.-H."/>
            <person name="Zhou M."/>
            <person name="Andersen M.R."/>
            <person name="Archer D.B."/>
            <person name="Baker S.E."/>
            <person name="Benoit I."/>
            <person name="Brakhage A.A."/>
            <person name="Braus G.H."/>
            <person name="Fischer R."/>
            <person name="Frisvad J.C."/>
            <person name="Goldman G.H."/>
            <person name="Houbraken J."/>
            <person name="Oakley B."/>
            <person name="Pocsi I."/>
            <person name="Scazzocchio C."/>
            <person name="Seiboth B."/>
            <person name="vanKuyk P.A."/>
            <person name="Wortman J."/>
            <person name="Dyer P.S."/>
            <person name="Grigoriev I.V."/>
        </authorList>
    </citation>
    <scope>NUCLEOTIDE SEQUENCE [LARGE SCALE GENOMIC DNA]</scope>
    <source>
        <strain evidence="4">CBS 134.48</strain>
    </source>
</reference>
<dbReference type="AlphaFoldDB" id="A0A1L9N947"/>
<sequence>MRRAQNRAGQGFDHASGLGLAEENNFSFPWSRAPSRTNCTSCSSSGGDQSSFDASPPAEAKSVFDDPVSLLGPVLIPKQQPLTTSSTLFIFAFSPSSFARFFFHSFLFPVPSLSFFQKPAFHIFLFVAGFAFYCIHSLILVMIRCK</sequence>
<dbReference type="Proteomes" id="UP000184304">
    <property type="component" value="Unassembled WGS sequence"/>
</dbReference>
<evidence type="ECO:0000313" key="3">
    <source>
        <dbReference type="EMBL" id="OJI85614.1"/>
    </source>
</evidence>
<gene>
    <name evidence="3" type="ORF">ASPTUDRAFT_586834</name>
</gene>
<feature type="compositionally biased region" description="Low complexity" evidence="1">
    <location>
        <begin position="41"/>
        <end position="55"/>
    </location>
</feature>
<name>A0A1L9N947_ASPTC</name>
<feature type="region of interest" description="Disordered" evidence="1">
    <location>
        <begin position="36"/>
        <end position="60"/>
    </location>
</feature>
<evidence type="ECO:0000256" key="1">
    <source>
        <dbReference type="SAM" id="MobiDB-lite"/>
    </source>
</evidence>
<keyword evidence="2" id="KW-0472">Membrane</keyword>
<dbReference type="EMBL" id="KV878198">
    <property type="protein sequence ID" value="OJI85614.1"/>
    <property type="molecule type" value="Genomic_DNA"/>
</dbReference>
<organism evidence="3 4">
    <name type="scientific">Aspergillus tubingensis (strain CBS 134.48)</name>
    <dbReference type="NCBI Taxonomy" id="767770"/>
    <lineage>
        <taxon>Eukaryota</taxon>
        <taxon>Fungi</taxon>
        <taxon>Dikarya</taxon>
        <taxon>Ascomycota</taxon>
        <taxon>Pezizomycotina</taxon>
        <taxon>Eurotiomycetes</taxon>
        <taxon>Eurotiomycetidae</taxon>
        <taxon>Eurotiales</taxon>
        <taxon>Aspergillaceae</taxon>
        <taxon>Aspergillus</taxon>
        <taxon>Aspergillus subgen. Circumdati</taxon>
    </lineage>
</organism>
<feature type="transmembrane region" description="Helical" evidence="2">
    <location>
        <begin position="120"/>
        <end position="143"/>
    </location>
</feature>
<evidence type="ECO:0000313" key="4">
    <source>
        <dbReference type="Proteomes" id="UP000184304"/>
    </source>
</evidence>
<protein>
    <submittedName>
        <fullName evidence="3">Uncharacterized protein</fullName>
    </submittedName>
</protein>
<keyword evidence="4" id="KW-1185">Reference proteome</keyword>
<dbReference type="VEuPathDB" id="FungiDB:ASPTUDRAFT_586834"/>
<keyword evidence="2" id="KW-1133">Transmembrane helix</keyword>
<feature type="transmembrane region" description="Helical" evidence="2">
    <location>
        <begin position="88"/>
        <end position="108"/>
    </location>
</feature>
<proteinExistence type="predicted"/>
<evidence type="ECO:0000256" key="2">
    <source>
        <dbReference type="SAM" id="Phobius"/>
    </source>
</evidence>